<name>A0A0F7ZK48_9HYPO</name>
<gene>
    <name evidence="1" type="ORF">HIM_10423</name>
</gene>
<dbReference type="AlphaFoldDB" id="A0A0F7ZK48"/>
<protein>
    <submittedName>
        <fullName evidence="1">Uncharacterized protein</fullName>
    </submittedName>
</protein>
<reference evidence="1 2" key="1">
    <citation type="journal article" date="2014" name="Genome Biol. Evol.">
        <title>Comparative genomics and transcriptomics analyses reveal divergent lifestyle features of nematode endoparasitic fungus Hirsutella minnesotensis.</title>
        <authorList>
            <person name="Lai Y."/>
            <person name="Liu K."/>
            <person name="Zhang X."/>
            <person name="Zhang X."/>
            <person name="Li K."/>
            <person name="Wang N."/>
            <person name="Shu C."/>
            <person name="Wu Y."/>
            <person name="Wang C."/>
            <person name="Bushley K.E."/>
            <person name="Xiang M."/>
            <person name="Liu X."/>
        </authorList>
    </citation>
    <scope>NUCLEOTIDE SEQUENCE [LARGE SCALE GENOMIC DNA]</scope>
    <source>
        <strain evidence="1 2">3608</strain>
    </source>
</reference>
<dbReference type="Proteomes" id="UP000054481">
    <property type="component" value="Unassembled WGS sequence"/>
</dbReference>
<accession>A0A0F7ZK48</accession>
<organism evidence="1 2">
    <name type="scientific">Hirsutella minnesotensis 3608</name>
    <dbReference type="NCBI Taxonomy" id="1043627"/>
    <lineage>
        <taxon>Eukaryota</taxon>
        <taxon>Fungi</taxon>
        <taxon>Dikarya</taxon>
        <taxon>Ascomycota</taxon>
        <taxon>Pezizomycotina</taxon>
        <taxon>Sordariomycetes</taxon>
        <taxon>Hypocreomycetidae</taxon>
        <taxon>Hypocreales</taxon>
        <taxon>Ophiocordycipitaceae</taxon>
        <taxon>Hirsutella</taxon>
    </lineage>
</organism>
<dbReference type="EMBL" id="KQ030640">
    <property type="protein sequence ID" value="KJZ70200.1"/>
    <property type="molecule type" value="Genomic_DNA"/>
</dbReference>
<evidence type="ECO:0000313" key="1">
    <source>
        <dbReference type="EMBL" id="KJZ70200.1"/>
    </source>
</evidence>
<evidence type="ECO:0000313" key="2">
    <source>
        <dbReference type="Proteomes" id="UP000054481"/>
    </source>
</evidence>
<sequence>MAVADCISADVFSELTIPKMGDRVSGLLCEVGDFLQGRCSSFIWLGPLSDFERRDDAPLPISEAIVRERKMLDRCYVALALPTADKHPQGRRLLVYELAEQFPSCFGDEEYPDDDWAAFDISLFSRSQKESLALWFSLQTLQMVARVVGNPDCAKWTGDVLRNIDGRVKEGVLGGKL</sequence>
<proteinExistence type="predicted"/>
<keyword evidence="2" id="KW-1185">Reference proteome</keyword>